<dbReference type="GO" id="GO:0006508">
    <property type="term" value="P:proteolysis"/>
    <property type="evidence" value="ECO:0007669"/>
    <property type="project" value="UniProtKB-KW"/>
</dbReference>
<evidence type="ECO:0000256" key="8">
    <source>
        <dbReference type="ARBA" id="ARBA00023180"/>
    </source>
</evidence>
<dbReference type="InterPro" id="IPR036939">
    <property type="entry name" value="Cu2_ascorb_mOase_N_sf"/>
</dbReference>
<dbReference type="Pfam" id="PF00089">
    <property type="entry name" value="Trypsin"/>
    <property type="match status" value="1"/>
</dbReference>
<dbReference type="GO" id="GO:0042421">
    <property type="term" value="P:norepinephrine biosynthetic process"/>
    <property type="evidence" value="ECO:0000318"/>
    <property type="project" value="GO_Central"/>
</dbReference>
<keyword evidence="9" id="KW-0378">Hydrolase</keyword>
<keyword evidence="3" id="KW-0479">Metal-binding</keyword>
<keyword evidence="9" id="KW-0645">Protease</keyword>
<evidence type="ECO:0000256" key="9">
    <source>
        <dbReference type="RuleBase" id="RU363034"/>
    </source>
</evidence>
<reference evidence="13 14" key="2">
    <citation type="journal article" date="2010" name="Nucleic Acids Res.">
        <title>BeetleBase in 2010: revisions to provide comprehensive genomic information for Tribolium castaneum.</title>
        <authorList>
            <person name="Kim H.S."/>
            <person name="Murphy T."/>
            <person name="Xia J."/>
            <person name="Caragea D."/>
            <person name="Park Y."/>
            <person name="Beeman R.W."/>
            <person name="Lorenzen M.D."/>
            <person name="Butcher S."/>
            <person name="Manak J.R."/>
            <person name="Brown S.J."/>
        </authorList>
    </citation>
    <scope>GENOME REANNOTATION</scope>
    <source>
        <strain evidence="13 14">Georgia GA2</strain>
    </source>
</reference>
<dbReference type="OMA" id="AAWHERK"/>
<evidence type="ECO:0000256" key="6">
    <source>
        <dbReference type="ARBA" id="ARBA00023033"/>
    </source>
</evidence>
<dbReference type="SUPFAM" id="SSF50494">
    <property type="entry name" value="Trypsin-like serine proteases"/>
    <property type="match status" value="1"/>
</dbReference>
<evidence type="ECO:0000256" key="2">
    <source>
        <dbReference type="ARBA" id="ARBA00010676"/>
    </source>
</evidence>
<dbReference type="FunFam" id="2.60.120.310:FF:000004">
    <property type="entry name" value="DBH-like monooxygenase protein 1"/>
    <property type="match status" value="1"/>
</dbReference>
<evidence type="ECO:0000313" key="13">
    <source>
        <dbReference type="EMBL" id="KYB25709.1"/>
    </source>
</evidence>
<dbReference type="CDD" id="cd09631">
    <property type="entry name" value="DOMON_DOH"/>
    <property type="match status" value="1"/>
</dbReference>
<dbReference type="SMART" id="SM00020">
    <property type="entry name" value="Tryp_SPc"/>
    <property type="match status" value="1"/>
</dbReference>
<dbReference type="Pfam" id="PF03351">
    <property type="entry name" value="DOMON"/>
    <property type="match status" value="1"/>
</dbReference>
<evidence type="ECO:0000256" key="5">
    <source>
        <dbReference type="ARBA" id="ARBA00023008"/>
    </source>
</evidence>
<dbReference type="Gene3D" id="2.40.10.10">
    <property type="entry name" value="Trypsin-like serine proteases"/>
    <property type="match status" value="1"/>
</dbReference>
<dbReference type="EMBL" id="KQ971363">
    <property type="protein sequence ID" value="KYB25709.1"/>
    <property type="molecule type" value="Genomic_DNA"/>
</dbReference>
<dbReference type="InterPro" id="IPR005018">
    <property type="entry name" value="DOMON_domain"/>
</dbReference>
<dbReference type="InterPro" id="IPR018114">
    <property type="entry name" value="TRYPSIN_HIS"/>
</dbReference>
<dbReference type="Gene3D" id="2.60.120.310">
    <property type="entry name" value="Copper type II, ascorbate-dependent monooxygenase, N-terminal domain"/>
    <property type="match status" value="1"/>
</dbReference>
<dbReference type="PROSITE" id="PS50240">
    <property type="entry name" value="TRYPSIN_DOM"/>
    <property type="match status" value="1"/>
</dbReference>
<dbReference type="GO" id="GO:0004252">
    <property type="term" value="F:serine-type endopeptidase activity"/>
    <property type="evidence" value="ECO:0007669"/>
    <property type="project" value="InterPro"/>
</dbReference>
<comment type="cofactor">
    <cofactor evidence="1">
        <name>Cu(2+)</name>
        <dbReference type="ChEBI" id="CHEBI:29036"/>
    </cofactor>
</comment>
<dbReference type="SUPFAM" id="SSF49742">
    <property type="entry name" value="PHM/PNGase F"/>
    <property type="match status" value="2"/>
</dbReference>
<dbReference type="PROSITE" id="PS00135">
    <property type="entry name" value="TRYPSIN_SER"/>
    <property type="match status" value="1"/>
</dbReference>
<dbReference type="InParanoid" id="A0A139WCN5"/>
<keyword evidence="5" id="KW-0186">Copper</keyword>
<dbReference type="InterPro" id="IPR008977">
    <property type="entry name" value="PHM/PNGase_F_dom_sf"/>
</dbReference>
<dbReference type="PANTHER" id="PTHR10157:SF23">
    <property type="entry name" value="MOXD1 HOMOLOG 1"/>
    <property type="match status" value="1"/>
</dbReference>
<evidence type="ECO:0000259" key="12">
    <source>
        <dbReference type="PROSITE" id="PS50836"/>
    </source>
</evidence>
<protein>
    <submittedName>
        <fullName evidence="13">MOXD1 homolog 1-like Protein</fullName>
    </submittedName>
</protein>
<proteinExistence type="inferred from homology"/>
<dbReference type="InterPro" id="IPR045266">
    <property type="entry name" value="DOH_DOMON"/>
</dbReference>
<evidence type="ECO:0000256" key="7">
    <source>
        <dbReference type="ARBA" id="ARBA00023157"/>
    </source>
</evidence>
<evidence type="ECO:0000256" key="10">
    <source>
        <dbReference type="SAM" id="SignalP"/>
    </source>
</evidence>
<feature type="signal peptide" evidence="10">
    <location>
        <begin position="1"/>
        <end position="23"/>
    </location>
</feature>
<gene>
    <name evidence="13" type="primary">AUGUSTUS-3.0.2_34197</name>
    <name evidence="13" type="ORF">TcasGA2_TC034197</name>
</gene>
<dbReference type="FunCoup" id="A0A139WCN5">
    <property type="interactions" value="16"/>
</dbReference>
<dbReference type="SMART" id="SM00664">
    <property type="entry name" value="DoH"/>
    <property type="match status" value="1"/>
</dbReference>
<dbReference type="InterPro" id="IPR000323">
    <property type="entry name" value="Cu2_ascorb_mOase_N"/>
</dbReference>
<dbReference type="InterPro" id="IPR009003">
    <property type="entry name" value="Peptidase_S1_PA"/>
</dbReference>
<dbReference type="PROSITE" id="PS00134">
    <property type="entry name" value="TRYPSIN_HIS"/>
    <property type="match status" value="1"/>
</dbReference>
<evidence type="ECO:0000259" key="11">
    <source>
        <dbReference type="PROSITE" id="PS50240"/>
    </source>
</evidence>
<keyword evidence="8" id="KW-0325">Glycoprotein</keyword>
<dbReference type="InterPro" id="IPR033116">
    <property type="entry name" value="TRYPSIN_SER"/>
</dbReference>
<feature type="domain" description="DOMON" evidence="12">
    <location>
        <begin position="397"/>
        <end position="515"/>
    </location>
</feature>
<keyword evidence="6" id="KW-0503">Monooxygenase</keyword>
<dbReference type="Pfam" id="PF03712">
    <property type="entry name" value="Cu2_monoox_C"/>
    <property type="match status" value="1"/>
</dbReference>
<dbReference type="AlphaFoldDB" id="A0A139WCN5"/>
<keyword evidence="14" id="KW-1185">Reference proteome</keyword>
<dbReference type="GO" id="GO:0005615">
    <property type="term" value="C:extracellular space"/>
    <property type="evidence" value="ECO:0000318"/>
    <property type="project" value="GO_Central"/>
</dbReference>
<comment type="similarity">
    <text evidence="2">Belongs to the copper type II ascorbate-dependent monooxygenase family.</text>
</comment>
<dbReference type="Pfam" id="PF01082">
    <property type="entry name" value="Cu2_monooxygen"/>
    <property type="match status" value="1"/>
</dbReference>
<sequence>MSNRDICITLSLILLIYPKRSFAGCNRPFAITIRPARGSMQVCGGVLLHARWALTAAHCVYGIETPSSIAVMAKLTKFKKIIVERIFIYDLFDPKTLESDYSLLYVGNNFPKMTFAMLCSKALFSYLLAKEQRNVQVVTWEENNPSVKKGRLMVEKCRQVDILAFAHCRFFFATTLNPEVMFCTTSDKNGQTPCRGDSGSPILYGRVVLGSISFGDGCKKLRRPSVYSRIDQGLGFINSSIKTLGYALSTTTLPKEKHPVYYISAGNVPARQTLLFRLPDWKEEGLPKAPAVNQTTIVPHAHSSNTNTGCARNVFDFCDCASVIFECFDHGIEAKKAKMSRIILLFVLVTTTTCDDLLDEYVRHVDDVNKPNKVHQRRLRRDIADKWTHSEVLDNVGDVVLRWQPRHREILFRVEARTKGYVAIGFSPDGGKENADIVMGWVDDRTLRAYLLDCHGVPDSQGSVPIKDEIDNYTLMSGSQNDTHTVIEFRRVLDTCDPNDYVLTGDTVVVIWAYHNTDPHLGAEMIYHGDKRGAQSLHLLGPPPVSKASGGNIRNWDVTLRNFEIISNMNTVYWCKIFKAPTLQHKHHIVGYEPLIGSNHTTFVHHMILHECELDGEDVHKWERFSKENGRLCYGSNMAPEWEKCLTPLVAWAIGSKGENFPKHVGLPLAAKKNSFYMLEVHFDNPAMKQAQDTSGLRLHYTSDLRENEGGILTTGIALSSLHFIPPYQREYKTAGYCNTDCTKATFPKEGIHVVSVMLHSHLAGRKLKLRHIRAGRELPPLAQDEHYDFNYQQSRALSQDVIILPGDGLVTECTYSTLNRNKPTLGGYSTKEEMCLAFVLHYPRTQLAGCYSMSPIKYFFKNLGVNKFYGKNMEEIENIFLHGEAETNPVSPSTSPNKPLFPYQPGDEMSPEANRRAIIALQNAKDYTIEGETHEGQTMFDKLVIEDPEEFRNKSFMDHLQDIPYNESLITRKMEEYFYTGLHLTFCRKRDDSLAIKESIVNFPNFTVYSDDQKVQCSFKLKRSPSSSVSIKSRFVILLILVFLQSGL</sequence>
<dbReference type="PRINTS" id="PR00767">
    <property type="entry name" value="DBMONOXGNASE"/>
</dbReference>
<reference evidence="13 14" key="1">
    <citation type="journal article" date="2008" name="Nature">
        <title>The genome of the model beetle and pest Tribolium castaneum.</title>
        <authorList>
            <consortium name="Tribolium Genome Sequencing Consortium"/>
            <person name="Richards S."/>
            <person name="Gibbs R.A."/>
            <person name="Weinstock G.M."/>
            <person name="Brown S.J."/>
            <person name="Denell R."/>
            <person name="Beeman R.W."/>
            <person name="Gibbs R."/>
            <person name="Beeman R.W."/>
            <person name="Brown S.J."/>
            <person name="Bucher G."/>
            <person name="Friedrich M."/>
            <person name="Grimmelikhuijzen C.J."/>
            <person name="Klingler M."/>
            <person name="Lorenzen M."/>
            <person name="Richards S."/>
            <person name="Roth S."/>
            <person name="Schroder R."/>
            <person name="Tautz D."/>
            <person name="Zdobnov E.M."/>
            <person name="Muzny D."/>
            <person name="Gibbs R.A."/>
            <person name="Weinstock G.M."/>
            <person name="Attaway T."/>
            <person name="Bell S."/>
            <person name="Buhay C.J."/>
            <person name="Chandrabose M.N."/>
            <person name="Chavez D."/>
            <person name="Clerk-Blankenburg K.P."/>
            <person name="Cree A."/>
            <person name="Dao M."/>
            <person name="Davis C."/>
            <person name="Chacko J."/>
            <person name="Dinh H."/>
            <person name="Dugan-Rocha S."/>
            <person name="Fowler G."/>
            <person name="Garner T.T."/>
            <person name="Garnes J."/>
            <person name="Gnirke A."/>
            <person name="Hawes A."/>
            <person name="Hernandez J."/>
            <person name="Hines S."/>
            <person name="Holder M."/>
            <person name="Hume J."/>
            <person name="Jhangiani S.N."/>
            <person name="Joshi V."/>
            <person name="Khan Z.M."/>
            <person name="Jackson L."/>
            <person name="Kovar C."/>
            <person name="Kowis A."/>
            <person name="Lee S."/>
            <person name="Lewis L.R."/>
            <person name="Margolis J."/>
            <person name="Morgan M."/>
            <person name="Nazareth L.V."/>
            <person name="Nguyen N."/>
            <person name="Okwuonu G."/>
            <person name="Parker D."/>
            <person name="Richards S."/>
            <person name="Ruiz S.J."/>
            <person name="Santibanez J."/>
            <person name="Savard J."/>
            <person name="Scherer S.E."/>
            <person name="Schneider B."/>
            <person name="Sodergren E."/>
            <person name="Tautz D."/>
            <person name="Vattahil S."/>
            <person name="Villasana D."/>
            <person name="White C.S."/>
            <person name="Wright R."/>
            <person name="Park Y."/>
            <person name="Beeman R.W."/>
            <person name="Lord J."/>
            <person name="Oppert B."/>
            <person name="Lorenzen M."/>
            <person name="Brown S."/>
            <person name="Wang L."/>
            <person name="Savard J."/>
            <person name="Tautz D."/>
            <person name="Richards S."/>
            <person name="Weinstock G."/>
            <person name="Gibbs R.A."/>
            <person name="Liu Y."/>
            <person name="Worley K."/>
            <person name="Weinstock G."/>
            <person name="Elsik C.G."/>
            <person name="Reese J.T."/>
            <person name="Elhaik E."/>
            <person name="Landan G."/>
            <person name="Graur D."/>
            <person name="Arensburger P."/>
            <person name="Atkinson P."/>
            <person name="Beeman R.W."/>
            <person name="Beidler J."/>
            <person name="Brown S.J."/>
            <person name="Demuth J.P."/>
            <person name="Drury D.W."/>
            <person name="Du Y.Z."/>
            <person name="Fujiwara H."/>
            <person name="Lorenzen M."/>
            <person name="Maselli V."/>
            <person name="Osanai M."/>
            <person name="Park Y."/>
            <person name="Robertson H.M."/>
            <person name="Tu Z."/>
            <person name="Wang J.J."/>
            <person name="Wang S."/>
            <person name="Richards S."/>
            <person name="Song H."/>
            <person name="Zhang L."/>
            <person name="Sodergren E."/>
            <person name="Werner D."/>
            <person name="Stanke M."/>
            <person name="Morgenstern B."/>
            <person name="Solovyev V."/>
            <person name="Kosarev P."/>
            <person name="Brown G."/>
            <person name="Chen H.C."/>
            <person name="Ermolaeva O."/>
            <person name="Hlavina W."/>
            <person name="Kapustin Y."/>
            <person name="Kiryutin B."/>
            <person name="Kitts P."/>
            <person name="Maglott D."/>
            <person name="Pruitt K."/>
            <person name="Sapojnikov V."/>
            <person name="Souvorov A."/>
            <person name="Mackey A.J."/>
            <person name="Waterhouse R.M."/>
            <person name="Wyder S."/>
            <person name="Zdobnov E.M."/>
            <person name="Zdobnov E.M."/>
            <person name="Wyder S."/>
            <person name="Kriventseva E.V."/>
            <person name="Kadowaki T."/>
            <person name="Bork P."/>
            <person name="Aranda M."/>
            <person name="Bao R."/>
            <person name="Beermann A."/>
            <person name="Berns N."/>
            <person name="Bolognesi R."/>
            <person name="Bonneton F."/>
            <person name="Bopp D."/>
            <person name="Brown S.J."/>
            <person name="Bucher G."/>
            <person name="Butts T."/>
            <person name="Chaumot A."/>
            <person name="Denell R.E."/>
            <person name="Ferrier D.E."/>
            <person name="Friedrich M."/>
            <person name="Gordon C.M."/>
            <person name="Jindra M."/>
            <person name="Klingler M."/>
            <person name="Lan Q."/>
            <person name="Lattorff H.M."/>
            <person name="Laudet V."/>
            <person name="von Levetsow C."/>
            <person name="Liu Z."/>
            <person name="Lutz R."/>
            <person name="Lynch J.A."/>
            <person name="da Fonseca R.N."/>
            <person name="Posnien N."/>
            <person name="Reuter R."/>
            <person name="Roth S."/>
            <person name="Savard J."/>
            <person name="Schinko J.B."/>
            <person name="Schmitt C."/>
            <person name="Schoppmeier M."/>
            <person name="Schroder R."/>
            <person name="Shippy T.D."/>
            <person name="Simonnet F."/>
            <person name="Marques-Souza H."/>
            <person name="Tautz D."/>
            <person name="Tomoyasu Y."/>
            <person name="Trauner J."/>
            <person name="Van der Zee M."/>
            <person name="Vervoort M."/>
            <person name="Wittkopp N."/>
            <person name="Wimmer E.A."/>
            <person name="Yang X."/>
            <person name="Jones A.K."/>
            <person name="Sattelle D.B."/>
            <person name="Ebert P.R."/>
            <person name="Nelson D."/>
            <person name="Scott J.G."/>
            <person name="Beeman R.W."/>
            <person name="Muthukrishnan S."/>
            <person name="Kramer K.J."/>
            <person name="Arakane Y."/>
            <person name="Beeman R.W."/>
            <person name="Zhu Q."/>
            <person name="Hogenkamp D."/>
            <person name="Dixit R."/>
            <person name="Oppert B."/>
            <person name="Jiang H."/>
            <person name="Zou Z."/>
            <person name="Marshall J."/>
            <person name="Elpidina E."/>
            <person name="Vinokurov K."/>
            <person name="Oppert C."/>
            <person name="Zou Z."/>
            <person name="Evans J."/>
            <person name="Lu Z."/>
            <person name="Zhao P."/>
            <person name="Sumathipala N."/>
            <person name="Altincicek B."/>
            <person name="Vilcinskas A."/>
            <person name="Williams M."/>
            <person name="Hultmark D."/>
            <person name="Hetru C."/>
            <person name="Jiang H."/>
            <person name="Grimmelikhuijzen C.J."/>
            <person name="Hauser F."/>
            <person name="Cazzamali G."/>
            <person name="Williamson M."/>
            <person name="Park Y."/>
            <person name="Li B."/>
            <person name="Tanaka Y."/>
            <person name="Predel R."/>
            <person name="Neupert S."/>
            <person name="Schachtner J."/>
            <person name="Verleyen P."/>
            <person name="Raible F."/>
            <person name="Bork P."/>
            <person name="Friedrich M."/>
            <person name="Walden K.K."/>
            <person name="Robertson H.M."/>
            <person name="Angeli S."/>
            <person name="Foret S."/>
            <person name="Bucher G."/>
            <person name="Schuetz S."/>
            <person name="Maleszka R."/>
            <person name="Wimmer E.A."/>
            <person name="Beeman R.W."/>
            <person name="Lorenzen M."/>
            <person name="Tomoyasu Y."/>
            <person name="Miller S.C."/>
            <person name="Grossmann D."/>
            <person name="Bucher G."/>
        </authorList>
    </citation>
    <scope>NUCLEOTIDE SEQUENCE [LARGE SCALE GENOMIC DNA]</scope>
    <source>
        <strain evidence="13 14">Georgia GA2</strain>
    </source>
</reference>
<dbReference type="GO" id="GO:0004500">
    <property type="term" value="F:dopamine beta-monooxygenase activity"/>
    <property type="evidence" value="ECO:0000318"/>
    <property type="project" value="GO_Central"/>
</dbReference>
<evidence type="ECO:0000256" key="4">
    <source>
        <dbReference type="ARBA" id="ARBA00023002"/>
    </source>
</evidence>
<feature type="domain" description="Peptidase S1" evidence="11">
    <location>
        <begin position="26"/>
        <end position="242"/>
    </location>
</feature>
<dbReference type="GO" id="GO:0005507">
    <property type="term" value="F:copper ion binding"/>
    <property type="evidence" value="ECO:0000318"/>
    <property type="project" value="GO_Central"/>
</dbReference>
<keyword evidence="4" id="KW-0560">Oxidoreductase</keyword>
<dbReference type="Gene3D" id="2.60.120.230">
    <property type="match status" value="1"/>
</dbReference>
<dbReference type="GO" id="GO:0042420">
    <property type="term" value="P:dopamine catabolic process"/>
    <property type="evidence" value="ECO:0000318"/>
    <property type="project" value="GO_Central"/>
</dbReference>
<organism evidence="13 14">
    <name type="scientific">Tribolium castaneum</name>
    <name type="common">Red flour beetle</name>
    <dbReference type="NCBI Taxonomy" id="7070"/>
    <lineage>
        <taxon>Eukaryota</taxon>
        <taxon>Metazoa</taxon>
        <taxon>Ecdysozoa</taxon>
        <taxon>Arthropoda</taxon>
        <taxon>Hexapoda</taxon>
        <taxon>Insecta</taxon>
        <taxon>Pterygota</taxon>
        <taxon>Neoptera</taxon>
        <taxon>Endopterygota</taxon>
        <taxon>Coleoptera</taxon>
        <taxon>Polyphaga</taxon>
        <taxon>Cucujiformia</taxon>
        <taxon>Tenebrionidae</taxon>
        <taxon>Tenebrionidae incertae sedis</taxon>
        <taxon>Tribolium</taxon>
    </lineage>
</organism>
<dbReference type="PANTHER" id="PTHR10157">
    <property type="entry name" value="DOPAMINE BETA HYDROXYLASE RELATED"/>
    <property type="match status" value="1"/>
</dbReference>
<dbReference type="InterPro" id="IPR014784">
    <property type="entry name" value="Cu2_ascorb_mOase-like_C"/>
</dbReference>
<keyword evidence="9" id="KW-0720">Serine protease</keyword>
<keyword evidence="10" id="KW-0732">Signal</keyword>
<feature type="chain" id="PRO_5007299632" evidence="10">
    <location>
        <begin position="24"/>
        <end position="1049"/>
    </location>
</feature>
<dbReference type="FunFam" id="2.60.120.230:FF:000001">
    <property type="entry name" value="Monooxygenase, DBH-like 1"/>
    <property type="match status" value="1"/>
</dbReference>
<evidence type="ECO:0000256" key="3">
    <source>
        <dbReference type="ARBA" id="ARBA00022723"/>
    </source>
</evidence>
<dbReference type="InterPro" id="IPR043504">
    <property type="entry name" value="Peptidase_S1_PA_chymotrypsin"/>
</dbReference>
<dbReference type="InterPro" id="IPR028460">
    <property type="entry name" value="Tbh/DBH"/>
</dbReference>
<keyword evidence="7" id="KW-1015">Disulfide bond</keyword>
<accession>A0A139WCN5</accession>
<dbReference type="GO" id="GO:0030667">
    <property type="term" value="C:secretory granule membrane"/>
    <property type="evidence" value="ECO:0000318"/>
    <property type="project" value="GO_Central"/>
</dbReference>
<dbReference type="PROSITE" id="PS50836">
    <property type="entry name" value="DOMON"/>
    <property type="match status" value="1"/>
</dbReference>
<name>A0A139WCN5_TRICA</name>
<dbReference type="eggNOG" id="KOG3568">
    <property type="taxonomic scope" value="Eukaryota"/>
</dbReference>
<dbReference type="InterPro" id="IPR024548">
    <property type="entry name" value="Cu2_monoox_C"/>
</dbReference>
<dbReference type="GO" id="GO:0006589">
    <property type="term" value="P:octopamine biosynthetic process"/>
    <property type="evidence" value="ECO:0000318"/>
    <property type="project" value="GO_Central"/>
</dbReference>
<dbReference type="InterPro" id="IPR000945">
    <property type="entry name" value="DBH-like"/>
</dbReference>
<evidence type="ECO:0000313" key="14">
    <source>
        <dbReference type="Proteomes" id="UP000007266"/>
    </source>
</evidence>
<dbReference type="Proteomes" id="UP000007266">
    <property type="component" value="Linkage group 8"/>
</dbReference>
<evidence type="ECO:0000256" key="1">
    <source>
        <dbReference type="ARBA" id="ARBA00001973"/>
    </source>
</evidence>
<dbReference type="InterPro" id="IPR001254">
    <property type="entry name" value="Trypsin_dom"/>
</dbReference>